<dbReference type="Pfam" id="PF03659">
    <property type="entry name" value="Glyco_hydro_71"/>
    <property type="match status" value="1"/>
</dbReference>
<accession>A0AAD7CJW5</accession>
<feature type="signal peptide" evidence="1">
    <location>
        <begin position="1"/>
        <end position="15"/>
    </location>
</feature>
<dbReference type="Gene3D" id="3.20.20.80">
    <property type="entry name" value="Glycosidases"/>
    <property type="match status" value="1"/>
</dbReference>
<dbReference type="EMBL" id="JARKIF010000001">
    <property type="protein sequence ID" value="KAJ7650688.1"/>
    <property type="molecule type" value="Genomic_DNA"/>
</dbReference>
<keyword evidence="1" id="KW-0732">Signal</keyword>
<reference evidence="2" key="1">
    <citation type="submission" date="2023-03" db="EMBL/GenBank/DDBJ databases">
        <title>Massive genome expansion in bonnet fungi (Mycena s.s.) driven by repeated elements and novel gene families across ecological guilds.</title>
        <authorList>
            <consortium name="Lawrence Berkeley National Laboratory"/>
            <person name="Harder C.B."/>
            <person name="Miyauchi S."/>
            <person name="Viragh M."/>
            <person name="Kuo A."/>
            <person name="Thoen E."/>
            <person name="Andreopoulos B."/>
            <person name="Lu D."/>
            <person name="Skrede I."/>
            <person name="Drula E."/>
            <person name="Henrissat B."/>
            <person name="Morin E."/>
            <person name="Kohler A."/>
            <person name="Barry K."/>
            <person name="LaButti K."/>
            <person name="Morin E."/>
            <person name="Salamov A."/>
            <person name="Lipzen A."/>
            <person name="Mereny Z."/>
            <person name="Hegedus B."/>
            <person name="Baldrian P."/>
            <person name="Stursova M."/>
            <person name="Weitz H."/>
            <person name="Taylor A."/>
            <person name="Grigoriev I.V."/>
            <person name="Nagy L.G."/>
            <person name="Martin F."/>
            <person name="Kauserud H."/>
        </authorList>
    </citation>
    <scope>NUCLEOTIDE SEQUENCE</scope>
    <source>
        <strain evidence="2">9284</strain>
    </source>
</reference>
<protein>
    <submittedName>
        <fullName evidence="2">Glycoside hydrolase family 71 protein</fullName>
    </submittedName>
</protein>
<evidence type="ECO:0000313" key="2">
    <source>
        <dbReference type="EMBL" id="KAJ7650688.1"/>
    </source>
</evidence>
<dbReference type="Proteomes" id="UP001221142">
    <property type="component" value="Unassembled WGS sequence"/>
</dbReference>
<dbReference type="InterPro" id="IPR005197">
    <property type="entry name" value="Glyco_hydro_71"/>
</dbReference>
<gene>
    <name evidence="2" type="ORF">FB45DRAFT_1050590</name>
</gene>
<feature type="chain" id="PRO_5042137058" evidence="1">
    <location>
        <begin position="16"/>
        <end position="439"/>
    </location>
</feature>
<name>A0AAD7CJW5_9AGAR</name>
<evidence type="ECO:0000313" key="3">
    <source>
        <dbReference type="Proteomes" id="UP001221142"/>
    </source>
</evidence>
<evidence type="ECO:0000256" key="1">
    <source>
        <dbReference type="SAM" id="SignalP"/>
    </source>
</evidence>
<keyword evidence="3" id="KW-1185">Reference proteome</keyword>
<dbReference type="AlphaFoldDB" id="A0AAD7CJW5"/>
<dbReference type="CDD" id="cd11577">
    <property type="entry name" value="GH71"/>
    <property type="match status" value="1"/>
</dbReference>
<keyword evidence="2" id="KW-0378">Hydrolase</keyword>
<dbReference type="GO" id="GO:0051118">
    <property type="term" value="F:glucan endo-1,3-alpha-glucosidase activity"/>
    <property type="evidence" value="ECO:0007669"/>
    <property type="project" value="InterPro"/>
</dbReference>
<proteinExistence type="predicted"/>
<comment type="caution">
    <text evidence="2">The sequence shown here is derived from an EMBL/GenBank/DDBJ whole genome shotgun (WGS) entry which is preliminary data.</text>
</comment>
<organism evidence="2 3">
    <name type="scientific">Roridomyces roridus</name>
    <dbReference type="NCBI Taxonomy" id="1738132"/>
    <lineage>
        <taxon>Eukaryota</taxon>
        <taxon>Fungi</taxon>
        <taxon>Dikarya</taxon>
        <taxon>Basidiomycota</taxon>
        <taxon>Agaricomycotina</taxon>
        <taxon>Agaricomycetes</taxon>
        <taxon>Agaricomycetidae</taxon>
        <taxon>Agaricales</taxon>
        <taxon>Marasmiineae</taxon>
        <taxon>Mycenaceae</taxon>
        <taxon>Roridomyces</taxon>
    </lineage>
</organism>
<sequence length="439" mass="48309">MNLLALLALAVVCLASDVQRPLELAANPSTKYVVAHFIVGNTDPYTLDDWKQDIFLAASKGIDAFSLNVGSDPWQPARVADAYSAAKMQGSFKLFLSFDMSAMKCDAEDAAAPLRTYIDTYRKHPNQLLFNGKPLVSTFAGQNCLFGTGDLNSAWNTAIKANREPIHFIPAFFVDPATFRDLPVMDGIFQWNSAWPMGNYDITFGPDSSYLSNLGGRSYMAGVSPWFFTHYGPDTWNKNWIYRGDNFLLAKRWELLIQNRNSVSIAQIMTWNDFGESHYVGPIHGAQPNSQAWVNGFDHQGWLDLVLYYSQAFKTGKYPAITKDRIFLWGRLYPASADPPPGADHVGRPDHWQWTSDKVWAVVLLISPATVTLKCGSSTSTAALPAGLGKMQLSLVSNCAVSAAVARKNATVLSLVPSGFGFSKTPPTYNFNAFVAASP</sequence>